<dbReference type="EMBL" id="BAABBI010000001">
    <property type="protein sequence ID" value="GAA3775002.1"/>
    <property type="molecule type" value="Genomic_DNA"/>
</dbReference>
<accession>A0ABP7GVN4</accession>
<reference evidence="2" key="1">
    <citation type="journal article" date="2019" name="Int. J. Syst. Evol. Microbiol.">
        <title>The Global Catalogue of Microorganisms (GCM) 10K type strain sequencing project: providing services to taxonomists for standard genome sequencing and annotation.</title>
        <authorList>
            <consortium name="The Broad Institute Genomics Platform"/>
            <consortium name="The Broad Institute Genome Sequencing Center for Infectious Disease"/>
            <person name="Wu L."/>
            <person name="Ma J."/>
        </authorList>
    </citation>
    <scope>NUCLEOTIDE SEQUENCE [LARGE SCALE GENOMIC DNA]</scope>
    <source>
        <strain evidence="2">JCM 17525</strain>
    </source>
</reference>
<gene>
    <name evidence="1" type="ORF">GCM10022271_03940</name>
</gene>
<proteinExistence type="predicted"/>
<evidence type="ECO:0000313" key="1">
    <source>
        <dbReference type="EMBL" id="GAA3775002.1"/>
    </source>
</evidence>
<protein>
    <recommendedName>
        <fullName evidence="3">YD repeat-containing protein</fullName>
    </recommendedName>
</protein>
<evidence type="ECO:0008006" key="3">
    <source>
        <dbReference type="Google" id="ProtNLM"/>
    </source>
</evidence>
<organism evidence="1 2">
    <name type="scientific">Corallibacter vietnamensis</name>
    <dbReference type="NCBI Taxonomy" id="904130"/>
    <lineage>
        <taxon>Bacteria</taxon>
        <taxon>Pseudomonadati</taxon>
        <taxon>Bacteroidota</taxon>
        <taxon>Flavobacteriia</taxon>
        <taxon>Flavobacteriales</taxon>
        <taxon>Flavobacteriaceae</taxon>
        <taxon>Corallibacter</taxon>
    </lineage>
</organism>
<dbReference type="Proteomes" id="UP001501456">
    <property type="component" value="Unassembled WGS sequence"/>
</dbReference>
<keyword evidence="2" id="KW-1185">Reference proteome</keyword>
<evidence type="ECO:0000313" key="2">
    <source>
        <dbReference type="Proteomes" id="UP001501456"/>
    </source>
</evidence>
<name>A0ABP7GVN4_9FLAO</name>
<comment type="caution">
    <text evidence="1">The sequence shown here is derived from an EMBL/GenBank/DDBJ whole genome shotgun (WGS) entry which is preliminary data.</text>
</comment>
<sequence length="354" mass="43136">MAVYSQQNLDTIYGNPKSVREKVEFLNENKQNYVFMRGDGDYGHATVFAPKGIKSRFYLYWYNYHWVFYVNYYKEFLENGLPKNETWYNKDGSFERGYKYTYDENNNLIEEKEFYYNNEFWLTKFHYNNFNKPIAMSYYFSGEPNDFVHWYFIRNKNNKIIETRIIDEEGDRPSIVYDLNHQGYVVKKSRKYIPNLRDLENKKLNFLDSLNTLHEYGYDKRGNKILELNYFEEEGSVYSKKTYKYNELNKLITYKVFFRPSDSTKFRITNYRYNENGLKVFQEKRSSVDKSFYSSQETFYNKSGFIVKSILLENNNTTTIAFKYKFDKKGNWIKITKIVNDEPLYVWSRKIKYY</sequence>